<feature type="compositionally biased region" description="Basic and acidic residues" evidence="1">
    <location>
        <begin position="129"/>
        <end position="146"/>
    </location>
</feature>
<gene>
    <name evidence="2" type="ORF">A2V81_01255</name>
</gene>
<evidence type="ECO:0000313" key="3">
    <source>
        <dbReference type="Proteomes" id="UP000177614"/>
    </source>
</evidence>
<dbReference type="Proteomes" id="UP000177614">
    <property type="component" value="Unassembled WGS sequence"/>
</dbReference>
<sequence>MRLSLRLAPLFKNNSTLRKLLFVILMSNSMGQTGCIPFQNRFQENQDAGAEIRDAHMDSSLDAPDGHMDAQADTGIDTGMIDADVLPIDAPMDVPVVPDAGPDTSVIDSGDIMDARIDTGMDAAISDSGDVRDAGDIVDTGPRDTGVDTGPIDGGPDAGDVPDAGPFMPPCNTSMMIGPDIVLPVTPSPGSSAPFSTALTRAGNIAVAHLAGGHLYYTSISPDGMTASVPTRDVNPDLATMEIGNNVTIGCSGFSDSCVLVYVRSVPGDLVAIRLNTLSGNRISTENIVSASTNLAPYQAAYNGANNVFGVTYAQISGPLPYQAYVAITSNAGVLVRTYVLVEPLMPTTRAASPRIATSGSGNFLTSFQDNVTGNDEIYVRILPSDGTPATSSATIIASTAPASVSPSVRLYGSIAAGTAEYRVDWIESGNNLATTRLSTSGTILAPWVATSIAGAASASSLHSSGQFVAWNNASEFDIALFSGTAGSVADNQAIERSAFANFRPVVLSTGLTTGRVIYMMPDGALHMRTLSCR</sequence>
<reference evidence="2 3" key="1">
    <citation type="journal article" date="2016" name="Nat. Commun.">
        <title>Thousands of microbial genomes shed light on interconnected biogeochemical processes in an aquifer system.</title>
        <authorList>
            <person name="Anantharaman K."/>
            <person name="Brown C.T."/>
            <person name="Hug L.A."/>
            <person name="Sharon I."/>
            <person name="Castelle C.J."/>
            <person name="Probst A.J."/>
            <person name="Thomas B.C."/>
            <person name="Singh A."/>
            <person name="Wilkins M.J."/>
            <person name="Karaoz U."/>
            <person name="Brodie E.L."/>
            <person name="Williams K.H."/>
            <person name="Hubbard S.S."/>
            <person name="Banfield J.F."/>
        </authorList>
    </citation>
    <scope>NUCLEOTIDE SEQUENCE [LARGE SCALE GENOMIC DNA]</scope>
</reference>
<organism evidence="2 3">
    <name type="scientific">Candidatus Abawacabacteria bacterium RBG_16_42_10</name>
    <dbReference type="NCBI Taxonomy" id="1817814"/>
    <lineage>
        <taxon>Bacteria</taxon>
        <taxon>Candidatus Abawacaibacteriota</taxon>
    </lineage>
</organism>
<proteinExistence type="predicted"/>
<evidence type="ECO:0000313" key="2">
    <source>
        <dbReference type="EMBL" id="OGC81493.1"/>
    </source>
</evidence>
<evidence type="ECO:0000256" key="1">
    <source>
        <dbReference type="SAM" id="MobiDB-lite"/>
    </source>
</evidence>
<feature type="region of interest" description="Disordered" evidence="1">
    <location>
        <begin position="125"/>
        <end position="149"/>
    </location>
</feature>
<dbReference type="AlphaFoldDB" id="A0A1F4XK77"/>
<dbReference type="EMBL" id="MEWR01000026">
    <property type="protein sequence ID" value="OGC81493.1"/>
    <property type="molecule type" value="Genomic_DNA"/>
</dbReference>
<name>A0A1F4XK77_9BACT</name>
<comment type="caution">
    <text evidence="2">The sequence shown here is derived from an EMBL/GenBank/DDBJ whole genome shotgun (WGS) entry which is preliminary data.</text>
</comment>
<accession>A0A1F4XK77</accession>
<dbReference type="STRING" id="1817814.A2V81_01255"/>
<protein>
    <submittedName>
        <fullName evidence="2">Uncharacterized protein</fullName>
    </submittedName>
</protein>